<accession>A0A420EBZ6</accession>
<dbReference type="OrthoDB" id="9799840at2"/>
<dbReference type="PANTHER" id="PTHR43857:SF1">
    <property type="entry name" value="YJGH FAMILY PROTEIN"/>
    <property type="match status" value="1"/>
</dbReference>
<gene>
    <name evidence="2" type="ORF">D6851_15230</name>
</gene>
<evidence type="ECO:0000313" key="3">
    <source>
        <dbReference type="Proteomes" id="UP000284395"/>
    </source>
</evidence>
<dbReference type="Proteomes" id="UP000284395">
    <property type="component" value="Unassembled WGS sequence"/>
</dbReference>
<dbReference type="Pfam" id="PF01042">
    <property type="entry name" value="Ribonuc_L-PSP"/>
    <property type="match status" value="1"/>
</dbReference>
<organism evidence="2 3">
    <name type="scientific">Altericroceibacterium spongiae</name>
    <dbReference type="NCBI Taxonomy" id="2320269"/>
    <lineage>
        <taxon>Bacteria</taxon>
        <taxon>Pseudomonadati</taxon>
        <taxon>Pseudomonadota</taxon>
        <taxon>Alphaproteobacteria</taxon>
        <taxon>Sphingomonadales</taxon>
        <taxon>Erythrobacteraceae</taxon>
        <taxon>Altericroceibacterium</taxon>
    </lineage>
</organism>
<name>A0A420EBZ6_9SPHN</name>
<dbReference type="Gene3D" id="3.30.1330.40">
    <property type="entry name" value="RutC-like"/>
    <property type="match status" value="1"/>
</dbReference>
<proteinExistence type="predicted"/>
<keyword evidence="3" id="KW-1185">Reference proteome</keyword>
<comment type="caution">
    <text evidence="2">The sequence shown here is derived from an EMBL/GenBank/DDBJ whole genome shotgun (WGS) entry which is preliminary data.</text>
</comment>
<sequence length="155" mass="16854">MGKPSSGANMARTQRRTLSNIRNAEPEMSRVSIPPRTPFETKIGFTRALRIGNRIETSGTVGVSEDGSIPDSASEQAERCFELIIDHIERLGGTVNDIISVRMFLTDIEYADDVSAAFAKALSGVRPTATLVAVSALYDPRWKVEIEAQAQVGET</sequence>
<feature type="region of interest" description="Disordered" evidence="1">
    <location>
        <begin position="1"/>
        <end position="36"/>
    </location>
</feature>
<feature type="compositionally biased region" description="Polar residues" evidence="1">
    <location>
        <begin position="1"/>
        <end position="22"/>
    </location>
</feature>
<reference evidence="2 3" key="1">
    <citation type="submission" date="2018-09" db="EMBL/GenBank/DDBJ databases">
        <title>Altererythrobacter spongiae sp. nov., isolated from a marine sponge.</title>
        <authorList>
            <person name="Zhuang L."/>
            <person name="Luo L."/>
        </authorList>
    </citation>
    <scope>NUCLEOTIDE SEQUENCE [LARGE SCALE GENOMIC DNA]</scope>
    <source>
        <strain evidence="2 3">HN-Y73</strain>
    </source>
</reference>
<dbReference type="EMBL" id="RAPF01000011">
    <property type="protein sequence ID" value="RKF18173.1"/>
    <property type="molecule type" value="Genomic_DNA"/>
</dbReference>
<dbReference type="InterPro" id="IPR035959">
    <property type="entry name" value="RutC-like_sf"/>
</dbReference>
<evidence type="ECO:0000256" key="1">
    <source>
        <dbReference type="SAM" id="MobiDB-lite"/>
    </source>
</evidence>
<dbReference type="PANTHER" id="PTHR43857">
    <property type="entry name" value="BLR7761 PROTEIN"/>
    <property type="match status" value="1"/>
</dbReference>
<evidence type="ECO:0000313" key="2">
    <source>
        <dbReference type="EMBL" id="RKF18173.1"/>
    </source>
</evidence>
<dbReference type="AlphaFoldDB" id="A0A420EBZ6"/>
<protein>
    <submittedName>
        <fullName evidence="2">RidA family protein</fullName>
    </submittedName>
</protein>
<dbReference type="SUPFAM" id="SSF55298">
    <property type="entry name" value="YjgF-like"/>
    <property type="match status" value="1"/>
</dbReference>
<dbReference type="InterPro" id="IPR006175">
    <property type="entry name" value="YjgF/YER057c/UK114"/>
</dbReference>